<evidence type="ECO:0000256" key="2">
    <source>
        <dbReference type="ARBA" id="ARBA00023125"/>
    </source>
</evidence>
<evidence type="ECO:0000256" key="1">
    <source>
        <dbReference type="ARBA" id="ARBA00022553"/>
    </source>
</evidence>
<sequence length="199" mass="22579">MNIQKYLLLVDDDPLLRKSISLFLISQGFFVRTADNVESALLIIKEKSPDVVITDIMMPKLDGYDLIKILHADTSLRKIPIIFLTAKGMTHDRIKGYDLGCNAYLIKPFSPDELVSIINNLLKNNSSLSLHQNENNQFVLIENLSTISDLTSKEKTILFLVAKGSMNKEIAMDLNLSVRNIEKYISRLLKKLILETELN</sequence>
<keyword evidence="6" id="KW-0934">Plastid</keyword>
<name>A0A1C9C9H2_9FLOR</name>
<dbReference type="EMBL" id="KX284712">
    <property type="protein sequence ID" value="AOM65036.1"/>
    <property type="molecule type" value="Genomic_DNA"/>
</dbReference>
<evidence type="ECO:0000313" key="6">
    <source>
        <dbReference type="EMBL" id="AOM65036.1"/>
    </source>
</evidence>
<dbReference type="InterPro" id="IPR050595">
    <property type="entry name" value="Bact_response_regulator"/>
</dbReference>
<dbReference type="Pfam" id="PF00196">
    <property type="entry name" value="GerE"/>
    <property type="match status" value="1"/>
</dbReference>
<feature type="modified residue" description="4-aspartylphosphate" evidence="3">
    <location>
        <position position="55"/>
    </location>
</feature>
<dbReference type="PROSITE" id="PS50110">
    <property type="entry name" value="RESPONSE_REGULATORY"/>
    <property type="match status" value="1"/>
</dbReference>
<dbReference type="GO" id="GO:0000160">
    <property type="term" value="P:phosphorelay signal transduction system"/>
    <property type="evidence" value="ECO:0007669"/>
    <property type="project" value="InterPro"/>
</dbReference>
<dbReference type="AlphaFoldDB" id="A0A1C9C9H2"/>
<dbReference type="PANTHER" id="PTHR44591:SF3">
    <property type="entry name" value="RESPONSE REGULATORY DOMAIN-CONTAINING PROTEIN"/>
    <property type="match status" value="1"/>
</dbReference>
<feature type="domain" description="Response regulatory" evidence="5">
    <location>
        <begin position="6"/>
        <end position="122"/>
    </location>
</feature>
<dbReference type="GeneID" id="29072450"/>
<reference evidence="6" key="1">
    <citation type="journal article" date="2016" name="BMC Biol.">
        <title>Parallel evolution of highly conserved plastid genome architecture in red seaweeds and seed plants.</title>
        <authorList>
            <person name="Lee J."/>
            <person name="Cho C.H."/>
            <person name="Park S.I."/>
            <person name="Choi J.W."/>
            <person name="Song H.S."/>
            <person name="West J.A."/>
            <person name="Bhattacharya D."/>
            <person name="Yoon H.S."/>
        </authorList>
    </citation>
    <scope>NUCLEOTIDE SEQUENCE</scope>
</reference>
<evidence type="ECO:0000256" key="3">
    <source>
        <dbReference type="PROSITE-ProRule" id="PRU00169"/>
    </source>
</evidence>
<organism evidence="6">
    <name type="scientific">Schizymenia dubyi</name>
    <dbReference type="NCBI Taxonomy" id="38368"/>
    <lineage>
        <taxon>Eukaryota</taxon>
        <taxon>Rhodophyta</taxon>
        <taxon>Florideophyceae</taxon>
        <taxon>Rhodymeniophycidae</taxon>
        <taxon>Nemastomatales</taxon>
        <taxon>Schizymeniaceae</taxon>
        <taxon>Schizymenia</taxon>
    </lineage>
</organism>
<dbReference type="SUPFAM" id="SSF46894">
    <property type="entry name" value="C-terminal effector domain of the bipartite response regulators"/>
    <property type="match status" value="1"/>
</dbReference>
<dbReference type="PANTHER" id="PTHR44591">
    <property type="entry name" value="STRESS RESPONSE REGULATOR PROTEIN 1"/>
    <property type="match status" value="1"/>
</dbReference>
<feature type="domain" description="HTH luxR-type" evidence="4">
    <location>
        <begin position="143"/>
        <end position="199"/>
    </location>
</feature>
<keyword evidence="1 3" id="KW-0597">Phosphoprotein</keyword>
<dbReference type="PROSITE" id="PS00622">
    <property type="entry name" value="HTH_LUXR_1"/>
    <property type="match status" value="1"/>
</dbReference>
<dbReference type="CDD" id="cd06170">
    <property type="entry name" value="LuxR_C_like"/>
    <property type="match status" value="1"/>
</dbReference>
<dbReference type="InterPro" id="IPR036388">
    <property type="entry name" value="WH-like_DNA-bd_sf"/>
</dbReference>
<dbReference type="PROSITE" id="PS50043">
    <property type="entry name" value="HTH_LUXR_2"/>
    <property type="match status" value="1"/>
</dbReference>
<proteinExistence type="predicted"/>
<dbReference type="InterPro" id="IPR000792">
    <property type="entry name" value="Tscrpt_reg_LuxR_C"/>
</dbReference>
<dbReference type="GO" id="GO:0003677">
    <property type="term" value="F:DNA binding"/>
    <property type="evidence" value="ECO:0007669"/>
    <property type="project" value="UniProtKB-KW"/>
</dbReference>
<accession>A0A1C9C9H2</accession>
<dbReference type="Gene3D" id="3.40.50.2300">
    <property type="match status" value="1"/>
</dbReference>
<gene>
    <name evidence="6" type="primary">ycf29</name>
    <name evidence="6" type="ORF">Schiz_153</name>
</gene>
<dbReference type="PRINTS" id="PR00038">
    <property type="entry name" value="HTHLUXR"/>
</dbReference>
<evidence type="ECO:0000259" key="4">
    <source>
        <dbReference type="PROSITE" id="PS50043"/>
    </source>
</evidence>
<keyword evidence="2" id="KW-0238">DNA-binding</keyword>
<dbReference type="Gene3D" id="1.10.10.10">
    <property type="entry name" value="Winged helix-like DNA-binding domain superfamily/Winged helix DNA-binding domain"/>
    <property type="match status" value="1"/>
</dbReference>
<protein>
    <recommendedName>
        <fullName evidence="7">TctD-like protein</fullName>
    </recommendedName>
</protein>
<evidence type="ECO:0008006" key="7">
    <source>
        <dbReference type="Google" id="ProtNLM"/>
    </source>
</evidence>
<dbReference type="InterPro" id="IPR016032">
    <property type="entry name" value="Sig_transdc_resp-reg_C-effctor"/>
</dbReference>
<evidence type="ECO:0000259" key="5">
    <source>
        <dbReference type="PROSITE" id="PS50110"/>
    </source>
</evidence>
<dbReference type="GO" id="GO:0006355">
    <property type="term" value="P:regulation of DNA-templated transcription"/>
    <property type="evidence" value="ECO:0007669"/>
    <property type="project" value="InterPro"/>
</dbReference>
<dbReference type="InterPro" id="IPR001789">
    <property type="entry name" value="Sig_transdc_resp-reg_receiver"/>
</dbReference>
<geneLocation type="plastid" evidence="6"/>
<dbReference type="RefSeq" id="YP_009296101.1">
    <property type="nucleotide sequence ID" value="NC_031169.1"/>
</dbReference>
<dbReference type="SMART" id="SM00421">
    <property type="entry name" value="HTH_LUXR"/>
    <property type="match status" value="1"/>
</dbReference>
<dbReference type="Pfam" id="PF00072">
    <property type="entry name" value="Response_reg"/>
    <property type="match status" value="1"/>
</dbReference>
<dbReference type="SMART" id="SM00448">
    <property type="entry name" value="REC"/>
    <property type="match status" value="1"/>
</dbReference>
<dbReference type="InterPro" id="IPR011006">
    <property type="entry name" value="CheY-like_superfamily"/>
</dbReference>
<dbReference type="SUPFAM" id="SSF52172">
    <property type="entry name" value="CheY-like"/>
    <property type="match status" value="1"/>
</dbReference>